<protein>
    <submittedName>
        <fullName evidence="1">Uncharacterized protein</fullName>
    </submittedName>
</protein>
<dbReference type="EMBL" id="CAJNNV010026557">
    <property type="protein sequence ID" value="CAE8618490.1"/>
    <property type="molecule type" value="Genomic_DNA"/>
</dbReference>
<accession>A0A813G6K1</accession>
<sequence>MTTSSVKTPAGLGVLPYQELFGWSAIFVVWRVPSNDACSALAICCCCSSFCCCCRRCCCRCCCSSSSSSSCSSFSSCCCSSSSSSSCCCCRCCSIRMALLMARLDSWTSYIAIC</sequence>
<name>A0A813G6K1_POLGL</name>
<keyword evidence="2" id="KW-1185">Reference proteome</keyword>
<reference evidence="1" key="1">
    <citation type="submission" date="2021-02" db="EMBL/GenBank/DDBJ databases">
        <authorList>
            <person name="Dougan E. K."/>
            <person name="Rhodes N."/>
            <person name="Thang M."/>
            <person name="Chan C."/>
        </authorList>
    </citation>
    <scope>NUCLEOTIDE SEQUENCE</scope>
</reference>
<proteinExistence type="predicted"/>
<evidence type="ECO:0000313" key="1">
    <source>
        <dbReference type="EMBL" id="CAE8618490.1"/>
    </source>
</evidence>
<gene>
    <name evidence="1" type="ORF">PGLA1383_LOCUS36108</name>
</gene>
<comment type="caution">
    <text evidence="1">The sequence shown here is derived from an EMBL/GenBank/DDBJ whole genome shotgun (WGS) entry which is preliminary data.</text>
</comment>
<organism evidence="1 2">
    <name type="scientific">Polarella glacialis</name>
    <name type="common">Dinoflagellate</name>
    <dbReference type="NCBI Taxonomy" id="89957"/>
    <lineage>
        <taxon>Eukaryota</taxon>
        <taxon>Sar</taxon>
        <taxon>Alveolata</taxon>
        <taxon>Dinophyceae</taxon>
        <taxon>Suessiales</taxon>
        <taxon>Suessiaceae</taxon>
        <taxon>Polarella</taxon>
    </lineage>
</organism>
<dbReference type="AlphaFoldDB" id="A0A813G6K1"/>
<dbReference type="Proteomes" id="UP000654075">
    <property type="component" value="Unassembled WGS sequence"/>
</dbReference>
<evidence type="ECO:0000313" key="2">
    <source>
        <dbReference type="Proteomes" id="UP000654075"/>
    </source>
</evidence>